<evidence type="ECO:0000256" key="1">
    <source>
        <dbReference type="ARBA" id="ARBA00023172"/>
    </source>
</evidence>
<proteinExistence type="predicted"/>
<protein>
    <submittedName>
        <fullName evidence="2">Uncharacterized protein</fullName>
    </submittedName>
</protein>
<organism evidence="2">
    <name type="scientific">marine sediment metagenome</name>
    <dbReference type="NCBI Taxonomy" id="412755"/>
    <lineage>
        <taxon>unclassified sequences</taxon>
        <taxon>metagenomes</taxon>
        <taxon>ecological metagenomes</taxon>
    </lineage>
</organism>
<dbReference type="EMBL" id="BART01029346">
    <property type="protein sequence ID" value="GAH00132.1"/>
    <property type="molecule type" value="Genomic_DNA"/>
</dbReference>
<sequence length="123" mass="13052">AASPDSVGAMIARIASHILGRKVNSHAFRHAKAFYLLEVRRIEPHQAKEYLGHSNIQQTLDYSYTGVEDQKAAFENGKDAPAPVGATTGGVVSYGEKVKVLAELNAQGILTDSAFAAAVASLQ</sequence>
<dbReference type="InterPro" id="IPR011010">
    <property type="entry name" value="DNA_brk_join_enz"/>
</dbReference>
<name>X1BYR1_9ZZZZ</name>
<keyword evidence="1" id="KW-0233">DNA recombination</keyword>
<comment type="caution">
    <text evidence="2">The sequence shown here is derived from an EMBL/GenBank/DDBJ whole genome shotgun (WGS) entry which is preliminary data.</text>
</comment>
<dbReference type="GO" id="GO:0006310">
    <property type="term" value="P:DNA recombination"/>
    <property type="evidence" value="ECO:0007669"/>
    <property type="project" value="UniProtKB-KW"/>
</dbReference>
<dbReference type="GO" id="GO:0003677">
    <property type="term" value="F:DNA binding"/>
    <property type="evidence" value="ECO:0007669"/>
    <property type="project" value="InterPro"/>
</dbReference>
<dbReference type="Gene3D" id="1.10.443.10">
    <property type="entry name" value="Intergrase catalytic core"/>
    <property type="match status" value="1"/>
</dbReference>
<dbReference type="AlphaFoldDB" id="X1BYR1"/>
<accession>X1BYR1</accession>
<dbReference type="InterPro" id="IPR013762">
    <property type="entry name" value="Integrase-like_cat_sf"/>
</dbReference>
<dbReference type="GO" id="GO:0015074">
    <property type="term" value="P:DNA integration"/>
    <property type="evidence" value="ECO:0007669"/>
    <property type="project" value="InterPro"/>
</dbReference>
<reference evidence="2" key="1">
    <citation type="journal article" date="2014" name="Front. Microbiol.">
        <title>High frequency of phylogenetically diverse reductive dehalogenase-homologous genes in deep subseafloor sedimentary metagenomes.</title>
        <authorList>
            <person name="Kawai M."/>
            <person name="Futagami T."/>
            <person name="Toyoda A."/>
            <person name="Takaki Y."/>
            <person name="Nishi S."/>
            <person name="Hori S."/>
            <person name="Arai W."/>
            <person name="Tsubouchi T."/>
            <person name="Morono Y."/>
            <person name="Uchiyama I."/>
            <person name="Ito T."/>
            <person name="Fujiyama A."/>
            <person name="Inagaki F."/>
            <person name="Takami H."/>
        </authorList>
    </citation>
    <scope>NUCLEOTIDE SEQUENCE</scope>
    <source>
        <strain evidence="2">Expedition CK06-06</strain>
    </source>
</reference>
<evidence type="ECO:0000313" key="2">
    <source>
        <dbReference type="EMBL" id="GAH00132.1"/>
    </source>
</evidence>
<dbReference type="SUPFAM" id="SSF56349">
    <property type="entry name" value="DNA breaking-rejoining enzymes"/>
    <property type="match status" value="1"/>
</dbReference>
<gene>
    <name evidence="2" type="ORF">S01H4_51519</name>
</gene>
<feature type="non-terminal residue" evidence="2">
    <location>
        <position position="1"/>
    </location>
</feature>